<accession>A0A3R7LEV2</accession>
<evidence type="ECO:0000313" key="4">
    <source>
        <dbReference type="Proteomes" id="UP000284403"/>
    </source>
</evidence>
<feature type="chain" id="PRO_5018701657" evidence="2">
    <location>
        <begin position="29"/>
        <end position="849"/>
    </location>
</feature>
<reference evidence="3 4" key="1">
    <citation type="journal article" date="2018" name="BMC Genomics">
        <title>Genomic comparison of Trypanosoma conorhini and Trypanosoma rangeli to Trypanosoma cruzi strains of high and low virulence.</title>
        <authorList>
            <person name="Bradwell K.R."/>
            <person name="Koparde V.N."/>
            <person name="Matveyev A.V."/>
            <person name="Serrano M.G."/>
            <person name="Alves J.M."/>
            <person name="Parikh H."/>
            <person name="Huang B."/>
            <person name="Lee V."/>
            <person name="Espinosa-Alvarez O."/>
            <person name="Ortiz P.A."/>
            <person name="Costa-Martins A.G."/>
            <person name="Teixeira M.M."/>
            <person name="Buck G.A."/>
        </authorList>
    </citation>
    <scope>NUCLEOTIDE SEQUENCE [LARGE SCALE GENOMIC DNA]</scope>
    <source>
        <strain evidence="3 4">025E</strain>
    </source>
</reference>
<dbReference type="AlphaFoldDB" id="A0A3R7LEV2"/>
<evidence type="ECO:0000313" key="3">
    <source>
        <dbReference type="EMBL" id="RNF27026.1"/>
    </source>
</evidence>
<feature type="region of interest" description="Disordered" evidence="1">
    <location>
        <begin position="805"/>
        <end position="849"/>
    </location>
</feature>
<organism evidence="3 4">
    <name type="scientific">Trypanosoma conorhini</name>
    <dbReference type="NCBI Taxonomy" id="83891"/>
    <lineage>
        <taxon>Eukaryota</taxon>
        <taxon>Discoba</taxon>
        <taxon>Euglenozoa</taxon>
        <taxon>Kinetoplastea</taxon>
        <taxon>Metakinetoplastina</taxon>
        <taxon>Trypanosomatida</taxon>
        <taxon>Trypanosomatidae</taxon>
        <taxon>Trypanosoma</taxon>
    </lineage>
</organism>
<feature type="signal peptide" evidence="2">
    <location>
        <begin position="1"/>
        <end position="28"/>
    </location>
</feature>
<comment type="caution">
    <text evidence="3">The sequence shown here is derived from an EMBL/GenBank/DDBJ whole genome shotgun (WGS) entry which is preliminary data.</text>
</comment>
<sequence length="849" mass="97295">MTENNMYRGGCMVLLQALLTQACRTIFAFCVAANNGVSSNLRLAAMASSYVVASEAASLIENMGKHVLLTAVHLLCCGSQPHRACQHSHGEFAAAVGAVLQEDSLRSSILVELTKFITLKWKGDGDAIGPLLRRALSAGPVECLATPSASESTNAPLTLLLQVFPELARRGTSADVTCGCPHQWFRETLPLALLTLSMEQHARTWRRTSLLLTAFVRWQQRHGMCLLRCLAADTTSPPKESATQAPSTVASEHAECPTPLQAREAALKQTPTRGPRSKKNAKLNRSTSTSTSSLALPQASAKVSEGKNTISQAAVPRIEASADKVEFDAATITDLHGSAKLLRSLLLECDKLTSLRLKRLSFHIWRDVRLVERRGLKRIIAQFMWRDKQFCWMQWRHRMERRRLAIRQKCAAGQCRSLIETKTERLRQQAWTCWRTSFLVRRFRTHTCGRRLFAAWRRSCIYVIHARGKVMPLIAERALAARCLERWRELHRGHVADRMLLRRSFLRITSHLRSRLEGLQLGEIAKAHAKRYLQQYCLKTWCKMYRLLILCSQFTQAWGRRLLYHALLKWRIRWVRSSGGSDRMRTFLAMRQQRLIVYTFTDWKRRTHLRRLHHLLLSHRSQRVCHVMWDRWVQRVMLRQRIGRDRAALAVFMYQRFLVFGTWRLWRWRWARREENRCAMEETALMMHAKSIHEKQLLASAWYTWKGKTHLTRQRHPVGVVFPFTSNTYLGVNRSFPRATASTASSPSRRAGVSLGLSVSFAERRLSPPRRDPLASLRAERALLRGIDSPRWQLLAHSRLFEAGRSKGSSRTCPEPSRQSREEATTIIMMPSDVEDDNSPSADNSHILP</sequence>
<evidence type="ECO:0000256" key="2">
    <source>
        <dbReference type="SAM" id="SignalP"/>
    </source>
</evidence>
<proteinExistence type="predicted"/>
<dbReference type="GeneID" id="40314321"/>
<feature type="compositionally biased region" description="Polar residues" evidence="1">
    <location>
        <begin position="236"/>
        <end position="250"/>
    </location>
</feature>
<feature type="region of interest" description="Disordered" evidence="1">
    <location>
        <begin position="236"/>
        <end position="255"/>
    </location>
</feature>
<dbReference type="OrthoDB" id="242551at2759"/>
<evidence type="ECO:0000256" key="1">
    <source>
        <dbReference type="SAM" id="MobiDB-lite"/>
    </source>
</evidence>
<dbReference type="EMBL" id="MKKU01000019">
    <property type="protein sequence ID" value="RNF27026.1"/>
    <property type="molecule type" value="Genomic_DNA"/>
</dbReference>
<feature type="compositionally biased region" description="Polar residues" evidence="1">
    <location>
        <begin position="839"/>
        <end position="849"/>
    </location>
</feature>
<keyword evidence="2" id="KW-0732">Signal</keyword>
<protein>
    <submittedName>
        <fullName evidence="3">Uncharacterized protein</fullName>
    </submittedName>
</protein>
<keyword evidence="4" id="KW-1185">Reference proteome</keyword>
<feature type="region of interest" description="Disordered" evidence="1">
    <location>
        <begin position="267"/>
        <end position="308"/>
    </location>
</feature>
<gene>
    <name evidence="3" type="ORF">Tco025E_00710</name>
</gene>
<dbReference type="Proteomes" id="UP000284403">
    <property type="component" value="Unassembled WGS sequence"/>
</dbReference>
<name>A0A3R7LEV2_9TRYP</name>
<dbReference type="RefSeq" id="XP_029232232.1">
    <property type="nucleotide sequence ID" value="XM_029367650.1"/>
</dbReference>